<dbReference type="InterPro" id="IPR036237">
    <property type="entry name" value="Xyl_isomerase-like_sf"/>
</dbReference>
<dbReference type="Pfam" id="PF01261">
    <property type="entry name" value="AP_endonuc_2"/>
    <property type="match status" value="1"/>
</dbReference>
<name>A0ABU3NS74_9CHLR</name>
<reference evidence="2 3" key="1">
    <citation type="submission" date="2023-07" db="EMBL/GenBank/DDBJ databases">
        <title>Novel species of Thermanaerothrix with wide hydrolytic capabilities.</title>
        <authorList>
            <person name="Zayulina K.S."/>
            <person name="Podosokorskaya O.A."/>
            <person name="Elcheninov A.G."/>
        </authorList>
    </citation>
    <scope>NUCLEOTIDE SEQUENCE [LARGE SCALE GENOMIC DNA]</scope>
    <source>
        <strain evidence="2 3">4228-RoL</strain>
    </source>
</reference>
<comment type="caution">
    <text evidence="2">The sequence shown here is derived from an EMBL/GenBank/DDBJ whole genome shotgun (WGS) entry which is preliminary data.</text>
</comment>
<evidence type="ECO:0000259" key="1">
    <source>
        <dbReference type="Pfam" id="PF01261"/>
    </source>
</evidence>
<dbReference type="EMBL" id="JAUHMF010000002">
    <property type="protein sequence ID" value="MDT8898937.1"/>
    <property type="molecule type" value="Genomic_DNA"/>
</dbReference>
<keyword evidence="3" id="KW-1185">Reference proteome</keyword>
<accession>A0ABU3NS74</accession>
<gene>
    <name evidence="2" type="ORF">QYE77_11745</name>
</gene>
<dbReference type="PANTHER" id="PTHR12110:SF21">
    <property type="entry name" value="XYLOSE ISOMERASE-LIKE TIM BARREL DOMAIN-CONTAINING PROTEIN"/>
    <property type="match status" value="1"/>
</dbReference>
<sequence>MRFGINTFVWVSPCTTAAVKELAPKVRDMGFDVLEVACENPDLIDPVQVKEVLDENGLQGIICGVFGPDRNICSQDAAIVENAKRYLRWLIDAAAEIGSPVVCGPMYSAVGKEHLEEEAARYNEWKKAVEGIREKAIYAKQKGIKLALEPLNRFENDMINVVAQGLKFCEETGMENVGLHLDSFHMHLEEKNSGDAIRSAGKRLFHFHACENDRGIPGTGQVRWEDIAKALKDIKYDGAVVIESFTPQVKEIARAVCIWREIAPSQDTLARDGLKFLKRLLTDA</sequence>
<dbReference type="Proteomes" id="UP001254165">
    <property type="component" value="Unassembled WGS sequence"/>
</dbReference>
<evidence type="ECO:0000313" key="3">
    <source>
        <dbReference type="Proteomes" id="UP001254165"/>
    </source>
</evidence>
<dbReference type="SUPFAM" id="SSF51658">
    <property type="entry name" value="Xylose isomerase-like"/>
    <property type="match status" value="1"/>
</dbReference>
<dbReference type="GO" id="GO:0016853">
    <property type="term" value="F:isomerase activity"/>
    <property type="evidence" value="ECO:0007669"/>
    <property type="project" value="UniProtKB-KW"/>
</dbReference>
<dbReference type="InterPro" id="IPR050312">
    <property type="entry name" value="IolE/XylAMocC-like"/>
</dbReference>
<dbReference type="RefSeq" id="WP_315625610.1">
    <property type="nucleotide sequence ID" value="NZ_JAUHMF010000002.1"/>
</dbReference>
<protein>
    <submittedName>
        <fullName evidence="2">Sugar phosphate isomerase/epimerase family protein</fullName>
    </submittedName>
</protein>
<feature type="domain" description="Xylose isomerase-like TIM barrel" evidence="1">
    <location>
        <begin position="25"/>
        <end position="279"/>
    </location>
</feature>
<dbReference type="PANTHER" id="PTHR12110">
    <property type="entry name" value="HYDROXYPYRUVATE ISOMERASE"/>
    <property type="match status" value="1"/>
</dbReference>
<dbReference type="Gene3D" id="3.20.20.150">
    <property type="entry name" value="Divalent-metal-dependent TIM barrel enzymes"/>
    <property type="match status" value="1"/>
</dbReference>
<organism evidence="2 3">
    <name type="scientific">Thermanaerothrix solaris</name>
    <dbReference type="NCBI Taxonomy" id="3058434"/>
    <lineage>
        <taxon>Bacteria</taxon>
        <taxon>Bacillati</taxon>
        <taxon>Chloroflexota</taxon>
        <taxon>Anaerolineae</taxon>
        <taxon>Anaerolineales</taxon>
        <taxon>Anaerolineaceae</taxon>
        <taxon>Thermanaerothrix</taxon>
    </lineage>
</organism>
<evidence type="ECO:0000313" key="2">
    <source>
        <dbReference type="EMBL" id="MDT8898937.1"/>
    </source>
</evidence>
<dbReference type="InterPro" id="IPR013022">
    <property type="entry name" value="Xyl_isomerase-like_TIM-brl"/>
</dbReference>
<keyword evidence="2" id="KW-0413">Isomerase</keyword>
<proteinExistence type="predicted"/>